<dbReference type="Proteomes" id="UP000241899">
    <property type="component" value="Unassembled WGS sequence"/>
</dbReference>
<dbReference type="InterPro" id="IPR046574">
    <property type="entry name" value="DUF6634"/>
</dbReference>
<gene>
    <name evidence="1" type="ORF">C5F46_13440</name>
</gene>
<proteinExistence type="predicted"/>
<sequence>MDFDDFPDPYQPLWGELEVLRALFDPAHPERTVAQFTTVFRNLYEDDRADLYANDQPEVLADRVRHFLDRVGNLSSTAPSQEELDRAPVLHGWCAVRLGSSPFMLGQCTGHPLLRWGARTRTSVLIRIAPDQSWARTWNRYYALSEHAPQILYKMQADGVVSPAVELIRLDGAPLH</sequence>
<reference evidence="1 2" key="1">
    <citation type="submission" date="2018-03" db="EMBL/GenBank/DDBJ databases">
        <title>Rhodobacter veldkampii.</title>
        <authorList>
            <person name="Meyer T.E."/>
            <person name="Miller S."/>
            <person name="Lodha T."/>
            <person name="Gandham S."/>
            <person name="Chintalapati S."/>
            <person name="Chintalapati V.R."/>
        </authorList>
    </citation>
    <scope>NUCLEOTIDE SEQUENCE [LARGE SCALE GENOMIC DNA]</scope>
    <source>
        <strain evidence="1 2">DSM 11550</strain>
    </source>
</reference>
<organism evidence="1 2">
    <name type="scientific">Phaeovulum veldkampii DSM 11550</name>
    <dbReference type="NCBI Taxonomy" id="1185920"/>
    <lineage>
        <taxon>Bacteria</taxon>
        <taxon>Pseudomonadati</taxon>
        <taxon>Pseudomonadota</taxon>
        <taxon>Alphaproteobacteria</taxon>
        <taxon>Rhodobacterales</taxon>
        <taxon>Paracoccaceae</taxon>
        <taxon>Phaeovulum</taxon>
    </lineage>
</organism>
<name>A0A2T4JE63_9RHOB</name>
<keyword evidence="2" id="KW-1185">Reference proteome</keyword>
<dbReference type="OrthoDB" id="7870532at2"/>
<dbReference type="Pfam" id="PF20339">
    <property type="entry name" value="DUF6634"/>
    <property type="match status" value="1"/>
</dbReference>
<dbReference type="RefSeq" id="WP_107325858.1">
    <property type="nucleotide sequence ID" value="NZ_PZKF01000039.1"/>
</dbReference>
<protein>
    <submittedName>
        <fullName evidence="1">Uncharacterized protein</fullName>
    </submittedName>
</protein>
<dbReference type="AlphaFoldDB" id="A0A2T4JE63"/>
<accession>A0A2T4JE63</accession>
<evidence type="ECO:0000313" key="1">
    <source>
        <dbReference type="EMBL" id="PTE16205.1"/>
    </source>
</evidence>
<comment type="caution">
    <text evidence="1">The sequence shown here is derived from an EMBL/GenBank/DDBJ whole genome shotgun (WGS) entry which is preliminary data.</text>
</comment>
<dbReference type="EMBL" id="PZKF01000039">
    <property type="protein sequence ID" value="PTE16205.1"/>
    <property type="molecule type" value="Genomic_DNA"/>
</dbReference>
<evidence type="ECO:0000313" key="2">
    <source>
        <dbReference type="Proteomes" id="UP000241899"/>
    </source>
</evidence>